<proteinExistence type="evidence at transcript level"/>
<dbReference type="Proteomes" id="UP000007305">
    <property type="component" value="Chromosome 10"/>
</dbReference>
<dbReference type="GeneID" id="100274526"/>
<reference evidence="3" key="4">
    <citation type="submission" date="2019-07" db="EMBL/GenBank/DDBJ databases">
        <authorList>
            <person name="Seetharam A."/>
            <person name="Woodhouse M."/>
            <person name="Cannon E."/>
        </authorList>
    </citation>
    <scope>NUCLEOTIDE SEQUENCE [LARGE SCALE GENOMIC DNA]</scope>
    <source>
        <strain evidence="3">cv. B73</strain>
    </source>
</reference>
<dbReference type="EnsemblPlants" id="Zm00001eb416770_T001">
    <property type="protein sequence ID" value="Zm00001eb416770_P001"/>
    <property type="gene ID" value="Zm00001eb416770"/>
</dbReference>
<accession>B4G1N8</accession>
<dbReference type="PaxDb" id="4577-GRMZM2G306105_P01"/>
<dbReference type="EMBL" id="BT043276">
    <property type="protein sequence ID" value="ACF88281.1"/>
    <property type="molecule type" value="mRNA"/>
</dbReference>
<dbReference type="EMBL" id="CM000786">
    <property type="protein sequence ID" value="AQK41717.1"/>
    <property type="molecule type" value="Genomic_DNA"/>
</dbReference>
<organism evidence="1">
    <name type="scientific">Zea mays</name>
    <name type="common">Maize</name>
    <dbReference type="NCBI Taxonomy" id="4577"/>
    <lineage>
        <taxon>Eukaryota</taxon>
        <taxon>Viridiplantae</taxon>
        <taxon>Streptophyta</taxon>
        <taxon>Embryophyta</taxon>
        <taxon>Tracheophyta</taxon>
        <taxon>Spermatophyta</taxon>
        <taxon>Magnoliopsida</taxon>
        <taxon>Liliopsida</taxon>
        <taxon>Poales</taxon>
        <taxon>Poaceae</taxon>
        <taxon>PACMAD clade</taxon>
        <taxon>Panicoideae</taxon>
        <taxon>Andropogonodae</taxon>
        <taxon>Andropogoneae</taxon>
        <taxon>Tripsacinae</taxon>
        <taxon>Zea</taxon>
    </lineage>
</organism>
<protein>
    <submittedName>
        <fullName evidence="1 3">Uncharacterized protein</fullName>
    </submittedName>
</protein>
<evidence type="ECO:0000313" key="1">
    <source>
        <dbReference type="EMBL" id="ACF88281.1"/>
    </source>
</evidence>
<dbReference type="KEGG" id="zma:100274526"/>
<evidence type="ECO:0000313" key="4">
    <source>
        <dbReference type="Proteomes" id="UP000007305"/>
    </source>
</evidence>
<dbReference type="ExpressionAtlas" id="B4G1N8">
    <property type="expression patterns" value="baseline and differential"/>
</dbReference>
<dbReference type="RefSeq" id="NP_001142355.1">
    <property type="nucleotide sequence ID" value="NM_001148883.1"/>
</dbReference>
<dbReference type="HOGENOM" id="CLU_2076485_0_0_1"/>
<reference evidence="4" key="2">
    <citation type="journal article" date="2009" name="Science">
        <title>The B73 maize genome: complexity, diversity, and dynamics.</title>
        <authorList>
            <person name="Schnable P.S."/>
            <person name="Ware D."/>
            <person name="Fulton R.S."/>
            <person name="Stein J.C."/>
            <person name="Wei F."/>
            <person name="Pasternak S."/>
            <person name="Liang C."/>
            <person name="Zhang J."/>
            <person name="Fulton L."/>
            <person name="Graves T.A."/>
            <person name="Minx P."/>
            <person name="Reily A.D."/>
            <person name="Courtney L."/>
            <person name="Kruchowski S.S."/>
            <person name="Tomlinson C."/>
            <person name="Strong C."/>
            <person name="Delehaunty K."/>
            <person name="Fronick C."/>
            <person name="Courtney B."/>
            <person name="Rock S.M."/>
            <person name="Belter E."/>
            <person name="Du F."/>
            <person name="Kim K."/>
            <person name="Abbott R.M."/>
            <person name="Cotton M."/>
            <person name="Levy A."/>
            <person name="Marchetto P."/>
            <person name="Ochoa K."/>
            <person name="Jackson S.M."/>
            <person name="Gillam B."/>
            <person name="Chen W."/>
            <person name="Yan L."/>
            <person name="Higginbotham J."/>
            <person name="Cardenas M."/>
            <person name="Waligorski J."/>
            <person name="Applebaum E."/>
            <person name="Phelps L."/>
            <person name="Falcone J."/>
            <person name="Kanchi K."/>
            <person name="Thane T."/>
            <person name="Scimone A."/>
            <person name="Thane N."/>
            <person name="Henke J."/>
            <person name="Wang T."/>
            <person name="Ruppert J."/>
            <person name="Shah N."/>
            <person name="Rotter K."/>
            <person name="Hodges J."/>
            <person name="Ingenthron E."/>
            <person name="Cordes M."/>
            <person name="Kohlberg S."/>
            <person name="Sgro J."/>
            <person name="Delgado B."/>
            <person name="Mead K."/>
            <person name="Chinwalla A."/>
            <person name="Leonard S."/>
            <person name="Crouse K."/>
            <person name="Collura K."/>
            <person name="Kudrna D."/>
            <person name="Currie J."/>
            <person name="He R."/>
            <person name="Angelova A."/>
            <person name="Rajasekar S."/>
            <person name="Mueller T."/>
            <person name="Lomeli R."/>
            <person name="Scara G."/>
            <person name="Ko A."/>
            <person name="Delaney K."/>
            <person name="Wissotski M."/>
            <person name="Lopez G."/>
            <person name="Campos D."/>
            <person name="Braidotti M."/>
            <person name="Ashley E."/>
            <person name="Golser W."/>
            <person name="Kim H."/>
            <person name="Lee S."/>
            <person name="Lin J."/>
            <person name="Dujmic Z."/>
            <person name="Kim W."/>
            <person name="Talag J."/>
            <person name="Zuccolo A."/>
            <person name="Fan C."/>
            <person name="Sebastian A."/>
            <person name="Kramer M."/>
            <person name="Spiegel L."/>
            <person name="Nascimento L."/>
            <person name="Zutavern T."/>
            <person name="Miller B."/>
            <person name="Ambroise C."/>
            <person name="Muller S."/>
            <person name="Spooner W."/>
            <person name="Narechania A."/>
            <person name="Ren L."/>
            <person name="Wei S."/>
            <person name="Kumari S."/>
            <person name="Faga B."/>
            <person name="Levy M.J."/>
            <person name="McMahan L."/>
            <person name="Van Buren P."/>
            <person name="Vaughn M.W."/>
            <person name="Ying K."/>
            <person name="Yeh C.-T."/>
            <person name="Emrich S.J."/>
            <person name="Jia Y."/>
            <person name="Kalyanaraman A."/>
            <person name="Hsia A.-P."/>
            <person name="Barbazuk W.B."/>
            <person name="Baucom R.S."/>
            <person name="Brutnell T.P."/>
            <person name="Carpita N.C."/>
            <person name="Chaparro C."/>
            <person name="Chia J.-M."/>
            <person name="Deragon J.-M."/>
            <person name="Estill J.C."/>
            <person name="Fu Y."/>
            <person name="Jeddeloh J.A."/>
            <person name="Han Y."/>
            <person name="Lee H."/>
            <person name="Li P."/>
            <person name="Lisch D.R."/>
            <person name="Liu S."/>
            <person name="Liu Z."/>
            <person name="Nagel D.H."/>
            <person name="McCann M.C."/>
            <person name="SanMiguel P."/>
            <person name="Myers A.M."/>
            <person name="Nettleton D."/>
            <person name="Nguyen J."/>
            <person name="Penning B.W."/>
            <person name="Ponnala L."/>
            <person name="Schneider K.L."/>
            <person name="Schwartz D.C."/>
            <person name="Sharma A."/>
            <person name="Soderlund C."/>
            <person name="Springer N.M."/>
            <person name="Sun Q."/>
            <person name="Wang H."/>
            <person name="Waterman M."/>
            <person name="Westerman R."/>
            <person name="Wolfgruber T.K."/>
            <person name="Yang L."/>
            <person name="Yu Y."/>
            <person name="Zhang L."/>
            <person name="Zhou S."/>
            <person name="Zhu Q."/>
            <person name="Bennetzen J.L."/>
            <person name="Dawe R.K."/>
            <person name="Jiang J."/>
            <person name="Jiang N."/>
            <person name="Presting G.G."/>
            <person name="Wessler S.R."/>
            <person name="Aluru S."/>
            <person name="Martienssen R.A."/>
            <person name="Clifton S.W."/>
            <person name="McCombie W.R."/>
            <person name="Wing R.A."/>
            <person name="Wilson R.K."/>
        </authorList>
    </citation>
    <scope>NUCLEOTIDE SEQUENCE [LARGE SCALE GENOMIC DNA]</scope>
    <source>
        <strain evidence="4">cv. B73</strain>
    </source>
</reference>
<reference evidence="3" key="5">
    <citation type="submission" date="2021-05" db="UniProtKB">
        <authorList>
            <consortium name="EnsemblPlants"/>
        </authorList>
    </citation>
    <scope>IDENTIFICATION</scope>
    <source>
        <strain evidence="3">cv. B73</strain>
    </source>
</reference>
<dbReference type="Gramene" id="Zm00001eb416770_T001">
    <property type="protein sequence ID" value="Zm00001eb416770_P001"/>
    <property type="gene ID" value="Zm00001eb416770"/>
</dbReference>
<evidence type="ECO:0000313" key="3">
    <source>
        <dbReference type="EnsemblPlants" id="Zm00001eb416770_P001"/>
    </source>
</evidence>
<evidence type="ECO:0000313" key="2">
    <source>
        <dbReference type="EMBL" id="AQK41717.1"/>
    </source>
</evidence>
<dbReference type="PANTHER" id="PTHR35318">
    <property type="entry name" value="BNAA10G08410D PROTEIN"/>
    <property type="match status" value="1"/>
</dbReference>
<name>B4G1N8_MAIZE</name>
<gene>
    <name evidence="3" type="primary">LOC100274526</name>
    <name evidence="2" type="ORF">ZEAMMB73_Zm00001d024676</name>
</gene>
<reference evidence="2" key="3">
    <citation type="submission" date="2015-12" db="EMBL/GenBank/DDBJ databases">
        <title>Update maize B73 reference genome by single molecule sequencing technologies.</title>
        <authorList>
            <consortium name="Maize Genome Sequencing Project"/>
            <person name="Ware D."/>
        </authorList>
    </citation>
    <scope>NUCLEOTIDE SEQUENCE</scope>
    <source>
        <tissue evidence="2">Seedling</tissue>
    </source>
</reference>
<keyword evidence="4" id="KW-1185">Reference proteome</keyword>
<dbReference type="OrthoDB" id="1917265at2759"/>
<dbReference type="IntAct" id="B4G1N8">
    <property type="interactions" value="1"/>
</dbReference>
<dbReference type="PANTHER" id="PTHR35318:SF2">
    <property type="entry name" value="OS08G0138900 PROTEIN"/>
    <property type="match status" value="1"/>
</dbReference>
<dbReference type="AlphaFoldDB" id="B4G1N8"/>
<sequence>MRLLSLVPFGCRAGPIDDAPPPVDHAAAAAARRRRRRRANRAAQLLGAAAGAPQQWRPSLGDICEEYSSSTDAVKVRKAASWDLARALPRAHGGKQYRHLESASSLPAFAPTAFLF</sequence>
<dbReference type="OMA" id="PQQWRPS"/>
<reference evidence="1" key="1">
    <citation type="journal article" date="2009" name="PLoS Genet.">
        <title>Sequencing, mapping, and analysis of 27,455 maize full-length cDNAs.</title>
        <authorList>
            <person name="Soderlund C."/>
            <person name="Descour A."/>
            <person name="Kudrna D."/>
            <person name="Bomhoff M."/>
            <person name="Boyd L."/>
            <person name="Currie J."/>
            <person name="Angelova A."/>
            <person name="Collura K."/>
            <person name="Wissotski M."/>
            <person name="Ashley E."/>
            <person name="Morrow D."/>
            <person name="Fernandes J."/>
            <person name="Walbot V."/>
            <person name="Yu Y."/>
        </authorList>
    </citation>
    <scope>NUCLEOTIDE SEQUENCE</scope>
    <source>
        <strain evidence="1">B73</strain>
    </source>
</reference>